<dbReference type="InterPro" id="IPR051476">
    <property type="entry name" value="Bac_ResReg_Asp_Phosphatase"/>
</dbReference>
<keyword evidence="2" id="KW-0963">Cytoplasm</keyword>
<dbReference type="GO" id="GO:0003677">
    <property type="term" value="F:DNA binding"/>
    <property type="evidence" value="ECO:0007669"/>
    <property type="project" value="InterPro"/>
</dbReference>
<feature type="repeat" description="TPR" evidence="6">
    <location>
        <begin position="321"/>
        <end position="354"/>
    </location>
</feature>
<evidence type="ECO:0000313" key="9">
    <source>
        <dbReference type="Proteomes" id="UP000530514"/>
    </source>
</evidence>
<dbReference type="Gene3D" id="1.10.260.40">
    <property type="entry name" value="lambda repressor-like DNA-binding domains"/>
    <property type="match status" value="1"/>
</dbReference>
<sequence>MNVIEMSEIGKFIRKVRKERGLRLEDLADEHISTATISNIERGVPHVNKDKVLYLMSKLGLDLSEIPEMIEKDSESLESMQVKFTAIETMIGLGNPGRAQVLLSNISEETFSRHQATIHYLKGRIYAAKKDWRKAERELSEAIRLAYQDPYSPKSNLEAVSYCGLAQCRATHKDYEQALKYVERGLEACREQNESPEQIQFQLSLNRVIYLEKLGRIDEALKNLDELWQYQSEIQNKEMVIQMYSLKAGLLRRMKMYHDAIRYAREGAMMAMSSKDYDEMFRLWNILGTSYKEISQLEDAESCFLFLLELSDHVSNKDEVVRVHCSLGHIYMLQGKFNEAREVLEKALGWTEKSHDPFEKSTALLMLGQLMKKMKHYTDAVEYFKRAVQVAVKYKFKKRIYLIYYELAGCCEEMGDLEGFKDATEKMYRAKKEMEKEELFF</sequence>
<evidence type="ECO:0000256" key="6">
    <source>
        <dbReference type="PROSITE-ProRule" id="PRU00339"/>
    </source>
</evidence>
<organism evidence="8 9">
    <name type="scientific">Thermoactinomyces daqus</name>
    <dbReference type="NCBI Taxonomy" id="1329516"/>
    <lineage>
        <taxon>Bacteria</taxon>
        <taxon>Bacillati</taxon>
        <taxon>Bacillota</taxon>
        <taxon>Bacilli</taxon>
        <taxon>Bacillales</taxon>
        <taxon>Thermoactinomycetaceae</taxon>
        <taxon>Thermoactinomyces</taxon>
    </lineage>
</organism>
<evidence type="ECO:0000313" key="8">
    <source>
        <dbReference type="EMBL" id="MBA4543305.1"/>
    </source>
</evidence>
<dbReference type="Gene3D" id="1.25.40.10">
    <property type="entry name" value="Tetratricopeptide repeat domain"/>
    <property type="match status" value="2"/>
</dbReference>
<dbReference type="SMART" id="SM00530">
    <property type="entry name" value="HTH_XRE"/>
    <property type="match status" value="1"/>
</dbReference>
<feature type="domain" description="HTH cro/C1-type" evidence="7">
    <location>
        <begin position="13"/>
        <end position="66"/>
    </location>
</feature>
<evidence type="ECO:0000256" key="2">
    <source>
        <dbReference type="ARBA" id="ARBA00022490"/>
    </source>
</evidence>
<dbReference type="PANTHER" id="PTHR46630">
    <property type="entry name" value="TETRATRICOPEPTIDE REPEAT PROTEIN 29"/>
    <property type="match status" value="1"/>
</dbReference>
<dbReference type="InterPro" id="IPR001387">
    <property type="entry name" value="Cro/C1-type_HTH"/>
</dbReference>
<dbReference type="InterPro" id="IPR010982">
    <property type="entry name" value="Lambda_DNA-bd_dom_sf"/>
</dbReference>
<comment type="similarity">
    <text evidence="5">Belongs to the Rap family.</text>
</comment>
<dbReference type="PANTHER" id="PTHR46630:SF1">
    <property type="entry name" value="TETRATRICOPEPTIDE REPEAT PROTEIN 29"/>
    <property type="match status" value="1"/>
</dbReference>
<protein>
    <submittedName>
        <fullName evidence="8">Tetratricopeptide repeat protein</fullName>
    </submittedName>
</protein>
<dbReference type="Pfam" id="PF01381">
    <property type="entry name" value="HTH_3"/>
    <property type="match status" value="1"/>
</dbReference>
<dbReference type="InterPro" id="IPR019734">
    <property type="entry name" value="TPR_rpt"/>
</dbReference>
<keyword evidence="3" id="KW-0677">Repeat</keyword>
<dbReference type="SUPFAM" id="SSF47413">
    <property type="entry name" value="lambda repressor-like DNA-binding domains"/>
    <property type="match status" value="1"/>
</dbReference>
<dbReference type="PROSITE" id="PS50943">
    <property type="entry name" value="HTH_CROC1"/>
    <property type="match status" value="1"/>
</dbReference>
<comment type="caution">
    <text evidence="8">The sequence shown here is derived from an EMBL/GenBank/DDBJ whole genome shotgun (WGS) entry which is preliminary data.</text>
</comment>
<dbReference type="EMBL" id="JACEIP010000014">
    <property type="protein sequence ID" value="MBA4543305.1"/>
    <property type="molecule type" value="Genomic_DNA"/>
</dbReference>
<dbReference type="SUPFAM" id="SSF81901">
    <property type="entry name" value="HCP-like"/>
    <property type="match status" value="1"/>
</dbReference>
<dbReference type="RefSeq" id="WP_033100030.1">
    <property type="nucleotide sequence ID" value="NZ_JACEIP010000014.1"/>
</dbReference>
<evidence type="ECO:0000256" key="3">
    <source>
        <dbReference type="ARBA" id="ARBA00022737"/>
    </source>
</evidence>
<dbReference type="PROSITE" id="PS50005">
    <property type="entry name" value="TPR"/>
    <property type="match status" value="2"/>
</dbReference>
<comment type="subcellular location">
    <subcellularLocation>
        <location evidence="1">Cytoplasm</location>
    </subcellularLocation>
</comment>
<dbReference type="SMART" id="SM00028">
    <property type="entry name" value="TPR"/>
    <property type="match status" value="5"/>
</dbReference>
<evidence type="ECO:0000256" key="1">
    <source>
        <dbReference type="ARBA" id="ARBA00004496"/>
    </source>
</evidence>
<dbReference type="GO" id="GO:0005737">
    <property type="term" value="C:cytoplasm"/>
    <property type="evidence" value="ECO:0007669"/>
    <property type="project" value="UniProtKB-SubCell"/>
</dbReference>
<dbReference type="InterPro" id="IPR011990">
    <property type="entry name" value="TPR-like_helical_dom_sf"/>
</dbReference>
<gene>
    <name evidence="8" type="ORF">H1164_10400</name>
</gene>
<reference evidence="8 9" key="1">
    <citation type="submission" date="2020-07" db="EMBL/GenBank/DDBJ databases">
        <authorList>
            <person name="Feng H."/>
        </authorList>
    </citation>
    <scope>NUCLEOTIDE SEQUENCE [LARGE SCALE GENOMIC DNA]</scope>
    <source>
        <strain evidence="9">s-11</strain>
    </source>
</reference>
<feature type="repeat" description="TPR" evidence="6">
    <location>
        <begin position="361"/>
        <end position="394"/>
    </location>
</feature>
<dbReference type="OrthoDB" id="9814553at2"/>
<proteinExistence type="inferred from homology"/>
<dbReference type="Proteomes" id="UP000530514">
    <property type="component" value="Unassembled WGS sequence"/>
</dbReference>
<keyword evidence="4 6" id="KW-0802">TPR repeat</keyword>
<evidence type="ECO:0000256" key="5">
    <source>
        <dbReference type="ARBA" id="ARBA00038253"/>
    </source>
</evidence>
<dbReference type="Pfam" id="PF13424">
    <property type="entry name" value="TPR_12"/>
    <property type="match status" value="2"/>
</dbReference>
<dbReference type="CDD" id="cd00093">
    <property type="entry name" value="HTH_XRE"/>
    <property type="match status" value="1"/>
</dbReference>
<dbReference type="AlphaFoldDB" id="A0A7W1XB08"/>
<evidence type="ECO:0000259" key="7">
    <source>
        <dbReference type="PROSITE" id="PS50943"/>
    </source>
</evidence>
<keyword evidence="9" id="KW-1185">Reference proteome</keyword>
<name>A0A7W1XB08_9BACL</name>
<accession>A0A7W1XB08</accession>
<evidence type="ECO:0000256" key="4">
    <source>
        <dbReference type="ARBA" id="ARBA00022803"/>
    </source>
</evidence>